<name>A0A2K2AXJ2_POPTR</name>
<keyword evidence="2" id="KW-1185">Reference proteome</keyword>
<protein>
    <submittedName>
        <fullName evidence="1">Uncharacterized protein</fullName>
    </submittedName>
</protein>
<sequence>MLYQNREGIFSLKLVCVHSSGSVFRAELKCASGLNLNESRDPCYIDFWQRRHPFAPFNSSKRAHEL</sequence>
<organism evidence="1 2">
    <name type="scientific">Populus trichocarpa</name>
    <name type="common">Western balsam poplar</name>
    <name type="synonym">Populus balsamifera subsp. trichocarpa</name>
    <dbReference type="NCBI Taxonomy" id="3694"/>
    <lineage>
        <taxon>Eukaryota</taxon>
        <taxon>Viridiplantae</taxon>
        <taxon>Streptophyta</taxon>
        <taxon>Embryophyta</taxon>
        <taxon>Tracheophyta</taxon>
        <taxon>Spermatophyta</taxon>
        <taxon>Magnoliopsida</taxon>
        <taxon>eudicotyledons</taxon>
        <taxon>Gunneridae</taxon>
        <taxon>Pentapetalae</taxon>
        <taxon>rosids</taxon>
        <taxon>fabids</taxon>
        <taxon>Malpighiales</taxon>
        <taxon>Salicaceae</taxon>
        <taxon>Saliceae</taxon>
        <taxon>Populus</taxon>
    </lineage>
</organism>
<dbReference type="EMBL" id="CM009293">
    <property type="protein sequence ID" value="PNT42246.1"/>
    <property type="molecule type" value="Genomic_DNA"/>
</dbReference>
<dbReference type="AlphaFoldDB" id="A0A2K2AXJ2"/>
<proteinExistence type="predicted"/>
<accession>A0A2K2AXJ2</accession>
<evidence type="ECO:0000313" key="2">
    <source>
        <dbReference type="Proteomes" id="UP000006729"/>
    </source>
</evidence>
<reference evidence="1 2" key="1">
    <citation type="journal article" date="2006" name="Science">
        <title>The genome of black cottonwood, Populus trichocarpa (Torr. &amp; Gray).</title>
        <authorList>
            <person name="Tuskan G.A."/>
            <person name="Difazio S."/>
            <person name="Jansson S."/>
            <person name="Bohlmann J."/>
            <person name="Grigoriev I."/>
            <person name="Hellsten U."/>
            <person name="Putnam N."/>
            <person name="Ralph S."/>
            <person name="Rombauts S."/>
            <person name="Salamov A."/>
            <person name="Schein J."/>
            <person name="Sterck L."/>
            <person name="Aerts A."/>
            <person name="Bhalerao R.R."/>
            <person name="Bhalerao R.P."/>
            <person name="Blaudez D."/>
            <person name="Boerjan W."/>
            <person name="Brun A."/>
            <person name="Brunner A."/>
            <person name="Busov V."/>
            <person name="Campbell M."/>
            <person name="Carlson J."/>
            <person name="Chalot M."/>
            <person name="Chapman J."/>
            <person name="Chen G.L."/>
            <person name="Cooper D."/>
            <person name="Coutinho P.M."/>
            <person name="Couturier J."/>
            <person name="Covert S."/>
            <person name="Cronk Q."/>
            <person name="Cunningham R."/>
            <person name="Davis J."/>
            <person name="Degroeve S."/>
            <person name="Dejardin A."/>
            <person name="Depamphilis C."/>
            <person name="Detter J."/>
            <person name="Dirks B."/>
            <person name="Dubchak I."/>
            <person name="Duplessis S."/>
            <person name="Ehlting J."/>
            <person name="Ellis B."/>
            <person name="Gendler K."/>
            <person name="Goodstein D."/>
            <person name="Gribskov M."/>
            <person name="Grimwood J."/>
            <person name="Groover A."/>
            <person name="Gunter L."/>
            <person name="Hamberger B."/>
            <person name="Heinze B."/>
            <person name="Helariutta Y."/>
            <person name="Henrissat B."/>
            <person name="Holligan D."/>
            <person name="Holt R."/>
            <person name="Huang W."/>
            <person name="Islam-Faridi N."/>
            <person name="Jones S."/>
            <person name="Jones-Rhoades M."/>
            <person name="Jorgensen R."/>
            <person name="Joshi C."/>
            <person name="Kangasjarvi J."/>
            <person name="Karlsson J."/>
            <person name="Kelleher C."/>
            <person name="Kirkpatrick R."/>
            <person name="Kirst M."/>
            <person name="Kohler A."/>
            <person name="Kalluri U."/>
            <person name="Larimer F."/>
            <person name="Leebens-Mack J."/>
            <person name="Leple J.C."/>
            <person name="Locascio P."/>
            <person name="Lou Y."/>
            <person name="Lucas S."/>
            <person name="Martin F."/>
            <person name="Montanini B."/>
            <person name="Napoli C."/>
            <person name="Nelson D.R."/>
            <person name="Nelson C."/>
            <person name="Nieminen K."/>
            <person name="Nilsson O."/>
            <person name="Pereda V."/>
            <person name="Peter G."/>
            <person name="Philippe R."/>
            <person name="Pilate G."/>
            <person name="Poliakov A."/>
            <person name="Razumovskaya J."/>
            <person name="Richardson P."/>
            <person name="Rinaldi C."/>
            <person name="Ritland K."/>
            <person name="Rouze P."/>
            <person name="Ryaboy D."/>
            <person name="Schmutz J."/>
            <person name="Schrader J."/>
            <person name="Segerman B."/>
            <person name="Shin H."/>
            <person name="Siddiqui A."/>
            <person name="Sterky F."/>
            <person name="Terry A."/>
            <person name="Tsai C.J."/>
            <person name="Uberbacher E."/>
            <person name="Unneberg P."/>
            <person name="Vahala J."/>
            <person name="Wall K."/>
            <person name="Wessler S."/>
            <person name="Yang G."/>
            <person name="Yin T."/>
            <person name="Douglas C."/>
            <person name="Marra M."/>
            <person name="Sandberg G."/>
            <person name="Van de Peer Y."/>
            <person name="Rokhsar D."/>
        </authorList>
    </citation>
    <scope>NUCLEOTIDE SEQUENCE [LARGE SCALE GENOMIC DNA]</scope>
    <source>
        <strain evidence="2">cv. Nisqually</strain>
    </source>
</reference>
<evidence type="ECO:0000313" key="1">
    <source>
        <dbReference type="EMBL" id="PNT42246.1"/>
    </source>
</evidence>
<dbReference type="InParanoid" id="A0A2K2AXJ2"/>
<gene>
    <name evidence="1" type="ORF">POPTR_004G204000</name>
</gene>
<dbReference type="Proteomes" id="UP000006729">
    <property type="component" value="Chromosome 4"/>
</dbReference>